<dbReference type="EMBL" id="KV449553">
    <property type="protein sequence ID" value="OAX31163.1"/>
    <property type="molecule type" value="Genomic_DNA"/>
</dbReference>
<organism evidence="1 2">
    <name type="scientific">Rhizopogon vinicolor AM-OR11-026</name>
    <dbReference type="NCBI Taxonomy" id="1314800"/>
    <lineage>
        <taxon>Eukaryota</taxon>
        <taxon>Fungi</taxon>
        <taxon>Dikarya</taxon>
        <taxon>Basidiomycota</taxon>
        <taxon>Agaricomycotina</taxon>
        <taxon>Agaricomycetes</taxon>
        <taxon>Agaricomycetidae</taxon>
        <taxon>Boletales</taxon>
        <taxon>Suillineae</taxon>
        <taxon>Rhizopogonaceae</taxon>
        <taxon>Rhizopogon</taxon>
    </lineage>
</organism>
<reference evidence="1 2" key="1">
    <citation type="submission" date="2016-06" db="EMBL/GenBank/DDBJ databases">
        <title>Comparative genomics of the ectomycorrhizal sister species Rhizopogon vinicolor and Rhizopogon vesiculosus (Basidiomycota: Boletales) reveals a divergence of the mating type B locus.</title>
        <authorList>
            <consortium name="DOE Joint Genome Institute"/>
            <person name="Mujic A.B."/>
            <person name="Kuo A."/>
            <person name="Tritt A."/>
            <person name="Lipzen A."/>
            <person name="Chen C."/>
            <person name="Johnson J."/>
            <person name="Sharma A."/>
            <person name="Barry K."/>
            <person name="Grigoriev I.V."/>
            <person name="Spatafora J.W."/>
        </authorList>
    </citation>
    <scope>NUCLEOTIDE SEQUENCE [LARGE SCALE GENOMIC DNA]</scope>
    <source>
        <strain evidence="1 2">AM-OR11-026</strain>
    </source>
</reference>
<keyword evidence="2" id="KW-1185">Reference proteome</keyword>
<evidence type="ECO:0000313" key="1">
    <source>
        <dbReference type="EMBL" id="OAX31163.1"/>
    </source>
</evidence>
<protein>
    <submittedName>
        <fullName evidence="1">Uncharacterized protein</fullName>
    </submittedName>
</protein>
<name>A0A1B7MEY4_9AGAM</name>
<proteinExistence type="predicted"/>
<evidence type="ECO:0000313" key="2">
    <source>
        <dbReference type="Proteomes" id="UP000092154"/>
    </source>
</evidence>
<dbReference type="AlphaFoldDB" id="A0A1B7MEY4"/>
<dbReference type="InParanoid" id="A0A1B7MEY4"/>
<sequence>MVTFDQWLWRHWQHCQEKKVVVKEGLEVCDIPVEELQKRWRVQVAMQTKPAPNCCEEEVVHVMWERCVLQEWMQEEWMQVGHVKEQFDEDEDMSFVLDQHATMLAEMCAMWQEKLHGIPCLWPMSQDWEPPPEKLVAVASYHHDLVTNGSSAVVVDDDEYEDSSDGDNGDELSWTDFEYELCDLDPLSSPVHP</sequence>
<dbReference type="Proteomes" id="UP000092154">
    <property type="component" value="Unassembled WGS sequence"/>
</dbReference>
<gene>
    <name evidence="1" type="ORF">K503DRAFT_788013</name>
</gene>
<accession>A0A1B7MEY4</accession>